<protein>
    <recommendedName>
        <fullName evidence="5">Calcineurin-like phosphoesterase domain-containing protein</fullName>
    </recommendedName>
</protein>
<dbReference type="Proteomes" id="UP001632037">
    <property type="component" value="Unassembled WGS sequence"/>
</dbReference>
<reference evidence="3 4" key="1">
    <citation type="submission" date="2024-09" db="EMBL/GenBank/DDBJ databases">
        <title>Genome sequencing and assembly of Phytophthora oleae, isolate VK10A, causative agent of rot of olive drupes.</title>
        <authorList>
            <person name="Conti Taguali S."/>
            <person name="Riolo M."/>
            <person name="La Spada F."/>
            <person name="Cacciola S.O."/>
            <person name="Dionisio G."/>
        </authorList>
    </citation>
    <scope>NUCLEOTIDE SEQUENCE [LARGE SCALE GENOMIC DNA]</scope>
    <source>
        <strain evidence="3 4">VK10A</strain>
    </source>
</reference>
<evidence type="ECO:0000256" key="2">
    <source>
        <dbReference type="ARBA" id="ARBA00022801"/>
    </source>
</evidence>
<dbReference type="InterPro" id="IPR029052">
    <property type="entry name" value="Metallo-depent_PP-like"/>
</dbReference>
<keyword evidence="4" id="KW-1185">Reference proteome</keyword>
<comment type="caution">
    <text evidence="3">The sequence shown here is derived from an EMBL/GenBank/DDBJ whole genome shotgun (WGS) entry which is preliminary data.</text>
</comment>
<sequence length="106" mass="11993">MNKWFDALRGSGVQVFLYGHTHGEKHDYSASLSMHFVENGAGGGIQKESVSKIPPFATNYAKNEWAYTGDEYGYLSLEASKEWLKLQFHTTDRQVDVHGELQNHDS</sequence>
<dbReference type="AlphaFoldDB" id="A0ABD3FJ37"/>
<dbReference type="PANTHER" id="PTHR10161">
    <property type="entry name" value="TARTRATE-RESISTANT ACID PHOSPHATASE TYPE 5"/>
    <property type="match status" value="1"/>
</dbReference>
<evidence type="ECO:0000313" key="4">
    <source>
        <dbReference type="Proteomes" id="UP001632037"/>
    </source>
</evidence>
<evidence type="ECO:0000313" key="3">
    <source>
        <dbReference type="EMBL" id="KAL3666441.1"/>
    </source>
</evidence>
<dbReference type="PANTHER" id="PTHR10161:SF14">
    <property type="entry name" value="TARTRATE-RESISTANT ACID PHOSPHATASE TYPE 5"/>
    <property type="match status" value="1"/>
</dbReference>
<keyword evidence="1" id="KW-0732">Signal</keyword>
<evidence type="ECO:0008006" key="5">
    <source>
        <dbReference type="Google" id="ProtNLM"/>
    </source>
</evidence>
<dbReference type="EMBL" id="JBIMZQ010000017">
    <property type="protein sequence ID" value="KAL3666441.1"/>
    <property type="molecule type" value="Genomic_DNA"/>
</dbReference>
<dbReference type="GO" id="GO:0016787">
    <property type="term" value="F:hydrolase activity"/>
    <property type="evidence" value="ECO:0007669"/>
    <property type="project" value="UniProtKB-KW"/>
</dbReference>
<dbReference type="InterPro" id="IPR051558">
    <property type="entry name" value="Metallophosphoesterase_PAP"/>
</dbReference>
<gene>
    <name evidence="3" type="ORF">V7S43_008691</name>
</gene>
<keyword evidence="2" id="KW-0378">Hydrolase</keyword>
<dbReference type="Gene3D" id="3.60.21.10">
    <property type="match status" value="1"/>
</dbReference>
<dbReference type="SUPFAM" id="SSF56300">
    <property type="entry name" value="Metallo-dependent phosphatases"/>
    <property type="match status" value="1"/>
</dbReference>
<accession>A0ABD3FJ37</accession>
<evidence type="ECO:0000256" key="1">
    <source>
        <dbReference type="ARBA" id="ARBA00022729"/>
    </source>
</evidence>
<name>A0ABD3FJ37_9STRA</name>
<proteinExistence type="predicted"/>
<organism evidence="3 4">
    <name type="scientific">Phytophthora oleae</name>
    <dbReference type="NCBI Taxonomy" id="2107226"/>
    <lineage>
        <taxon>Eukaryota</taxon>
        <taxon>Sar</taxon>
        <taxon>Stramenopiles</taxon>
        <taxon>Oomycota</taxon>
        <taxon>Peronosporomycetes</taxon>
        <taxon>Peronosporales</taxon>
        <taxon>Peronosporaceae</taxon>
        <taxon>Phytophthora</taxon>
    </lineage>
</organism>